<dbReference type="SMART" id="SM00644">
    <property type="entry name" value="Ami_2"/>
    <property type="match status" value="2"/>
</dbReference>
<evidence type="ECO:0000313" key="6">
    <source>
        <dbReference type="RefSeq" id="XP_054859839.1"/>
    </source>
</evidence>
<feature type="domain" description="N-acetylmuramoyl-L-alanine amidase" evidence="3">
    <location>
        <begin position="917"/>
        <end position="1056"/>
    </location>
</feature>
<dbReference type="CTD" id="114770"/>
<comment type="similarity">
    <text evidence="1">Belongs to the N-acetylmuramoyl-L-alanine amidase 2 family.</text>
</comment>
<dbReference type="AlphaFoldDB" id="A0AA97KRJ2"/>
<feature type="domain" description="Peptidoglycan recognition protein family" evidence="4">
    <location>
        <begin position="904"/>
        <end position="1050"/>
    </location>
</feature>
<reference evidence="6" key="1">
    <citation type="submission" date="2025-08" db="UniProtKB">
        <authorList>
            <consortium name="RefSeq"/>
        </authorList>
    </citation>
    <scope>IDENTIFICATION</scope>
    <source>
        <tissue evidence="6">Blood</tissue>
    </source>
</reference>
<dbReference type="GO" id="GO:0008270">
    <property type="term" value="F:zinc ion binding"/>
    <property type="evidence" value="ECO:0007669"/>
    <property type="project" value="InterPro"/>
</dbReference>
<keyword evidence="2" id="KW-0391">Immunity</keyword>
<dbReference type="GO" id="GO:0009253">
    <property type="term" value="P:peptidoglycan catabolic process"/>
    <property type="evidence" value="ECO:0007669"/>
    <property type="project" value="InterPro"/>
</dbReference>
<feature type="domain" description="N-acetylmuramoyl-L-alanine amidase" evidence="3">
    <location>
        <begin position="395"/>
        <end position="534"/>
    </location>
</feature>
<dbReference type="GO" id="GO:0008745">
    <property type="term" value="F:N-acetylmuramoyl-L-alanine amidase activity"/>
    <property type="evidence" value="ECO:0007669"/>
    <property type="project" value="InterPro"/>
</dbReference>
<gene>
    <name evidence="6" type="primary">PGLYRP2</name>
</gene>
<dbReference type="InterPro" id="IPR002502">
    <property type="entry name" value="Amidase_domain"/>
</dbReference>
<keyword evidence="5" id="KW-1185">Reference proteome</keyword>
<evidence type="ECO:0000259" key="4">
    <source>
        <dbReference type="SMART" id="SM00701"/>
    </source>
</evidence>
<evidence type="ECO:0000259" key="3">
    <source>
        <dbReference type="SMART" id="SM00644"/>
    </source>
</evidence>
<dbReference type="Gene3D" id="3.40.80.10">
    <property type="entry name" value="Peptidoglycan recognition protein-like"/>
    <property type="match status" value="2"/>
</dbReference>
<accession>A0AA97KRJ2</accession>
<evidence type="ECO:0000256" key="1">
    <source>
        <dbReference type="ARBA" id="ARBA00007553"/>
    </source>
</evidence>
<dbReference type="SMART" id="SM00701">
    <property type="entry name" value="PGRP"/>
    <property type="match status" value="2"/>
</dbReference>
<protein>
    <submittedName>
        <fullName evidence="6">N-acetylmuramoyl-L-alanine amidase</fullName>
    </submittedName>
</protein>
<dbReference type="Proteomes" id="UP001190640">
    <property type="component" value="Chromosome 19"/>
</dbReference>
<evidence type="ECO:0000313" key="5">
    <source>
        <dbReference type="Proteomes" id="UP001190640"/>
    </source>
</evidence>
<dbReference type="PANTHER" id="PTHR11022">
    <property type="entry name" value="PEPTIDOGLYCAN RECOGNITION PROTEIN"/>
    <property type="match status" value="1"/>
</dbReference>
<name>A0AA97KRJ2_EUBMA</name>
<dbReference type="GeneID" id="129346521"/>
<dbReference type="RefSeq" id="XP_054859839.1">
    <property type="nucleotide sequence ID" value="XM_055003864.1"/>
</dbReference>
<dbReference type="GO" id="GO:0002376">
    <property type="term" value="P:immune system process"/>
    <property type="evidence" value="ECO:0007669"/>
    <property type="project" value="UniProtKB-KW"/>
</dbReference>
<dbReference type="FunFam" id="3.40.80.10:FF:000001">
    <property type="entry name" value="Peptidoglycan recognition protein 1"/>
    <property type="match status" value="2"/>
</dbReference>
<dbReference type="Pfam" id="PF01510">
    <property type="entry name" value="Amidase_2"/>
    <property type="match status" value="2"/>
</dbReference>
<dbReference type="InterPro" id="IPR015510">
    <property type="entry name" value="PGRP"/>
</dbReference>
<dbReference type="KEGG" id="emc:129346521"/>
<dbReference type="InterPro" id="IPR006619">
    <property type="entry name" value="PGRP_domain_met/bac"/>
</dbReference>
<feature type="domain" description="Peptidoglycan recognition protein family" evidence="4">
    <location>
        <begin position="382"/>
        <end position="528"/>
    </location>
</feature>
<proteinExistence type="inferred from homology"/>
<dbReference type="PANTHER" id="PTHR11022:SF66">
    <property type="entry name" value="N-ACETYLMURAMOYL-L-ALANINE AMIDASE"/>
    <property type="match status" value="1"/>
</dbReference>
<organism evidence="5 6">
    <name type="scientific">Eublepharis macularius</name>
    <name type="common">Leopard gecko</name>
    <name type="synonym">Cyrtodactylus macularius</name>
    <dbReference type="NCBI Taxonomy" id="481883"/>
    <lineage>
        <taxon>Eukaryota</taxon>
        <taxon>Metazoa</taxon>
        <taxon>Chordata</taxon>
        <taxon>Craniata</taxon>
        <taxon>Vertebrata</taxon>
        <taxon>Euteleostomi</taxon>
        <taxon>Lepidosauria</taxon>
        <taxon>Squamata</taxon>
        <taxon>Bifurcata</taxon>
        <taxon>Gekkota</taxon>
        <taxon>Eublepharidae</taxon>
        <taxon>Eublepharinae</taxon>
        <taxon>Eublepharis</taxon>
    </lineage>
</organism>
<dbReference type="SUPFAM" id="SSF55846">
    <property type="entry name" value="N-acetylmuramoyl-L-alanine amidase-like"/>
    <property type="match status" value="2"/>
</dbReference>
<dbReference type="InterPro" id="IPR036505">
    <property type="entry name" value="Amidase/PGRP_sf"/>
</dbReference>
<dbReference type="CDD" id="cd06583">
    <property type="entry name" value="PGRP"/>
    <property type="match status" value="2"/>
</dbReference>
<sequence>MAGEILVQGWAVPEKNNTRSLKSRGQPVSVAAHLFSAGRSCPLTPLRDSHRLLFSPRTRMFLTWLPLVPVLLCASLETGANADDLPFRMDSVIGILEDMESHHSESLDLPAIEFFQEVGCQNQFCQLSPVPVIPAPLTLSYLSEKQRSFLERLADHKPEGSWTESGVVLTADGTTVSLRPLFGGIVGGLKRRQEVAVNATPWLTDPLNGTDLQPCPALDPLLATLAESLAVALSLFHTEQSPAFLGPDGCWDSLSAPHEFTLSSQPSPLPDAFINGAMDGLILGTYVAESSGLPPNISTLLSEYYAREGLAGGNQTRSNFRRKNFAALVSEEKLREQLENAFCFLQSLPGSHLLPKGIKDKELSSLVSQAVEEFMALYVECPAIIPRCMWEAKPYKGTPAQLQLPLGFVYIHHTYRPGKPCRTFPECAADMRSMQRFHQVVRGWSDIGYSFVVGGDGYIYQGRGWHWVGAHTLGHNSKGYGVSYIGDYMEALPDPFALELVKDNFMQCAVRGSRLKANYTVYGHRQLVPTQCPGDRLFQEIKTWQHFKVRCFMKEGVRHCIYCPLAPLWDSHRLLFSPRTRMFLTWLPLVPVLLCASLETGANADDLPFRMDSVIGILEDMESHHSGSLDLPAIEFFQELGCQNQFCQLSPMPVIPAPLSLSYLSEKQRSFLERLASHKPEGSWTESGVVLTADGTTVSLRPLFGGIVGGLKRRQEATVNATPWLTDPLNGTDLQPCPALDPLLATLAESLAVALSLFHTEQSPAFLGPDGCWDSLSAPHEFTLSSQPSPLPDAFINGAMDGLILGTYLAESSGLPPNISTLLSEYYAGEGLAGGNQTRSNFRRKNFAALVSEEKLREQLESALCLLQSLPGSHLLPKGIQDKELSSLVSQAVEEFMALYVECPAIIPRCMWEAKPYKGTPARLPLPLQFVYIHHTHTPGKPCRTFPECAADMRSMQRFHQVDRGWDDIGYSFVIGGDGYIYQGRGWHWVGAHTLGHNSKGYGVGYIGDYMEALPDPFALELVKDNFMQCAVRGSRLKANYTVYGHRQLVPTQCPGDRLFQEIKTWQHFKARCFVKEGIRHCV</sequence>
<evidence type="ECO:0000256" key="2">
    <source>
        <dbReference type="ARBA" id="ARBA00022859"/>
    </source>
</evidence>